<organism evidence="1 2">
    <name type="scientific">Candidatus Nitrospira nitrosa</name>
    <dbReference type="NCBI Taxonomy" id="1742972"/>
    <lineage>
        <taxon>Bacteria</taxon>
        <taxon>Pseudomonadati</taxon>
        <taxon>Nitrospirota</taxon>
        <taxon>Nitrospiria</taxon>
        <taxon>Nitrospirales</taxon>
        <taxon>Nitrospiraceae</taxon>
        <taxon>Nitrospira</taxon>
    </lineage>
</organism>
<reference evidence="1 2" key="1">
    <citation type="submission" date="2015-10" db="EMBL/GenBank/DDBJ databases">
        <authorList>
            <person name="Gilbert D.G."/>
        </authorList>
    </citation>
    <scope>NUCLEOTIDE SEQUENCE [LARGE SCALE GENOMIC DNA]</scope>
    <source>
        <strain evidence="1">COMA1</strain>
    </source>
</reference>
<dbReference type="STRING" id="1742972.COMA1_10594"/>
<evidence type="ECO:0000313" key="2">
    <source>
        <dbReference type="Proteomes" id="UP000199032"/>
    </source>
</evidence>
<evidence type="ECO:0000313" key="1">
    <source>
        <dbReference type="EMBL" id="CUS32367.1"/>
    </source>
</evidence>
<dbReference type="AlphaFoldDB" id="A0A0S4L599"/>
<name>A0A0S4L599_9BACT</name>
<accession>A0A0S4L599</accession>
<dbReference type="Proteomes" id="UP000199032">
    <property type="component" value="Unassembled WGS sequence"/>
</dbReference>
<protein>
    <submittedName>
        <fullName evidence="1">Uncharacterized protein</fullName>
    </submittedName>
</protein>
<sequence length="21" mass="2431">MYCYQGSKSLLLERYGSITSM</sequence>
<gene>
    <name evidence="1" type="ORF">COMA1_10594</name>
</gene>
<proteinExistence type="predicted"/>
<keyword evidence="2" id="KW-1185">Reference proteome</keyword>
<dbReference type="EMBL" id="CZQA01000001">
    <property type="protein sequence ID" value="CUS32367.1"/>
    <property type="molecule type" value="Genomic_DNA"/>
</dbReference>